<dbReference type="EMBL" id="JARXRN010000025">
    <property type="protein sequence ID" value="MDH5830841.1"/>
    <property type="molecule type" value="Genomic_DNA"/>
</dbReference>
<keyword evidence="1" id="KW-1133">Transmembrane helix</keyword>
<keyword evidence="3" id="KW-1185">Reference proteome</keyword>
<feature type="transmembrane region" description="Helical" evidence="1">
    <location>
        <begin position="100"/>
        <end position="122"/>
    </location>
</feature>
<evidence type="ECO:0000313" key="2">
    <source>
        <dbReference type="EMBL" id="MDH5830841.1"/>
    </source>
</evidence>
<dbReference type="RefSeq" id="WP_280601711.1">
    <property type="nucleotide sequence ID" value="NZ_JARXRN010000025.1"/>
</dbReference>
<keyword evidence="1" id="KW-0472">Membrane</keyword>
<evidence type="ECO:0000313" key="3">
    <source>
        <dbReference type="Proteomes" id="UP001156831"/>
    </source>
</evidence>
<feature type="transmembrane region" description="Helical" evidence="1">
    <location>
        <begin position="34"/>
        <end position="55"/>
    </location>
</feature>
<keyword evidence="1" id="KW-0812">Transmembrane</keyword>
<sequence length="133" mass="14434">MSLLFALCLIALAWGLGALQLWPHARWAGAVLPWLGGALAVAFFACLGLGLWGLVEAGRWGSPSVAQAVHGLLGEGSWLMRRSGWGALNRAANVYLNLDVAWTLLVLCFAVLHGLVHWAGVAERRRQAQVRRR</sequence>
<gene>
    <name evidence="2" type="ORF">QFW80_09985</name>
</gene>
<name>A0ABT6JLG5_9GAMM</name>
<evidence type="ECO:0000256" key="1">
    <source>
        <dbReference type="SAM" id="Phobius"/>
    </source>
</evidence>
<dbReference type="Proteomes" id="UP001156831">
    <property type="component" value="Unassembled WGS sequence"/>
</dbReference>
<organism evidence="2 3">
    <name type="scientific">Luteimonas rhizosphaericola</name>
    <dbReference type="NCBI Taxonomy" id="3042024"/>
    <lineage>
        <taxon>Bacteria</taxon>
        <taxon>Pseudomonadati</taxon>
        <taxon>Pseudomonadota</taxon>
        <taxon>Gammaproteobacteria</taxon>
        <taxon>Lysobacterales</taxon>
        <taxon>Lysobacteraceae</taxon>
        <taxon>Luteimonas</taxon>
    </lineage>
</organism>
<accession>A0ABT6JLG5</accession>
<proteinExistence type="predicted"/>
<protein>
    <submittedName>
        <fullName evidence="2">Uncharacterized protein</fullName>
    </submittedName>
</protein>
<comment type="caution">
    <text evidence="2">The sequence shown here is derived from an EMBL/GenBank/DDBJ whole genome shotgun (WGS) entry which is preliminary data.</text>
</comment>
<reference evidence="2 3" key="1">
    <citation type="submission" date="2023-04" db="EMBL/GenBank/DDBJ databases">
        <title>Luteimonas sp. M1R5S18.</title>
        <authorList>
            <person name="Sun J.-Q."/>
        </authorList>
    </citation>
    <scope>NUCLEOTIDE SEQUENCE [LARGE SCALE GENOMIC DNA]</scope>
    <source>
        <strain evidence="2 3">M1R5S18</strain>
    </source>
</reference>